<reference evidence="1 2" key="1">
    <citation type="submission" date="2018-06" db="EMBL/GenBank/DDBJ databases">
        <title>Genomic Encyclopedia of Type Strains, Phase IV (KMG-IV): sequencing the most valuable type-strain genomes for metagenomic binning, comparative biology and taxonomic classification.</title>
        <authorList>
            <person name="Goeker M."/>
        </authorList>
    </citation>
    <scope>NUCLEOTIDE SEQUENCE [LARGE SCALE GENOMIC DNA]</scope>
    <source>
        <strain evidence="1 2">DSM 45479</strain>
    </source>
</reference>
<evidence type="ECO:0000313" key="1">
    <source>
        <dbReference type="EMBL" id="RAS70991.1"/>
    </source>
</evidence>
<sequence length="36" mass="3582">MVKPGTSVIQTVAEEAVSDLANSQIPGLGDALSLLG</sequence>
<keyword evidence="2" id="KW-1185">Reference proteome</keyword>
<dbReference type="EMBL" id="QLTT01000001">
    <property type="protein sequence ID" value="RAS70991.1"/>
    <property type="molecule type" value="Genomic_DNA"/>
</dbReference>
<evidence type="ECO:0000313" key="2">
    <source>
        <dbReference type="Proteomes" id="UP000248714"/>
    </source>
</evidence>
<dbReference type="Proteomes" id="UP000248714">
    <property type="component" value="Unassembled WGS sequence"/>
</dbReference>
<comment type="caution">
    <text evidence="1">The sequence shown here is derived from an EMBL/GenBank/DDBJ whole genome shotgun (WGS) entry which is preliminary data.</text>
</comment>
<gene>
    <name evidence="1" type="ORF">C8D87_1011292</name>
</gene>
<name>A0ABX9ELZ9_9PSEU</name>
<accession>A0ABX9ELZ9</accession>
<organism evidence="1 2">
    <name type="scientific">Lentzea atacamensis</name>
    <dbReference type="NCBI Taxonomy" id="531938"/>
    <lineage>
        <taxon>Bacteria</taxon>
        <taxon>Bacillati</taxon>
        <taxon>Actinomycetota</taxon>
        <taxon>Actinomycetes</taxon>
        <taxon>Pseudonocardiales</taxon>
        <taxon>Pseudonocardiaceae</taxon>
        <taxon>Lentzea</taxon>
    </lineage>
</organism>
<proteinExistence type="predicted"/>
<protein>
    <recommendedName>
        <fullName evidence="3">FXSXX-COOH protein</fullName>
    </recommendedName>
</protein>
<evidence type="ECO:0008006" key="3">
    <source>
        <dbReference type="Google" id="ProtNLM"/>
    </source>
</evidence>